<proteinExistence type="predicted"/>
<dbReference type="InterPro" id="IPR025662">
    <property type="entry name" value="Sigma_54_int_dom_ATP-bd_1"/>
</dbReference>
<sequence length="886" mass="98159">MSSSSSQGNSSSPTIPPSPVSSGQSVLPVEKQQTLSQLEHAATQGRMASTTGDTPTIRQALASTKLGAANMFSPLGHHAAIKTSTESAHQYQQSGAESISTNHSVKSSVKKNIFRFWKKVRSNKETVPPLLADNVPTLTSFVQRTSVTTPEANTTPAPLDPQSPTMTVQAAVIAAGTPVASLLPNAVTTGSLQLEIFSTNNARHALSTNLPKSCSRFDSTQQLVHSCSVLAKAHGPSPPASDSDDIQALPLNDNQREWVQHIDPIEQDRLRWLIDQLVQAFAEDQLKGSTLVEEIVLVGTVLDQKAFRGLIACFMSKFEQTAPLDLDLLQGIVQLVECASPGYLVDNDLVRIAAFLSKELSVTHISTSNHSSYLAWALSRVLDAMVTGRVKDLSRERDHQPMLQLLSSLKESDNTFLKYQAAYAYQALQYAPDDETPLQGLWRYTQVAAAGASGIASVFKLDPLGFLKGMEHLHQIGGGVADAIKARIEGVKAGIDGVKAPREDSGSLASAAEKRSDNVRKRSWYLALQGTALFIRQGRLCDFNLVVIQAPCRHNVNFQWGICRQLGEIAVDPLWDAPVRQQAVGFLGELYRSDAYWKPHADVKQWILTILVQISKLLEVSLKDRTLALLTDLKKDGTAEFPHHCPLSRRLPLPITSPLLAKAQEIPSVDYDLHVLRLYRTADYKQPVYIAPMAKPSLQAPDDTLFRLMENVKDFLVGEGQVMLILGDSGAGKSTFNRQLEHELWKEYKHGDRIPLFINLSSLERPEKDLVAEHLKLHNFLDDQIRELKLHHKFTLICDGYDESQLKTNLHHTNSLNQYGQWDTKLLVTCRTQYLGPDYQSRFAPVRLNQYARVANGLFQEAVIAPFTKKQIEDYVDRYIPLEPRG</sequence>
<evidence type="ECO:0008006" key="6">
    <source>
        <dbReference type="Google" id="ProtNLM"/>
    </source>
</evidence>
<keyword evidence="5" id="KW-1185">Reference proteome</keyword>
<dbReference type="InterPro" id="IPR056251">
    <property type="entry name" value="Arm_rpt_dom"/>
</dbReference>
<gene>
    <name evidence="4" type="ORF">BGZ96_003449</name>
</gene>
<dbReference type="Gene3D" id="3.40.50.300">
    <property type="entry name" value="P-loop containing nucleotide triphosphate hydrolases"/>
    <property type="match status" value="1"/>
</dbReference>
<dbReference type="Pfam" id="PF23948">
    <property type="entry name" value="ARM_5"/>
    <property type="match status" value="1"/>
</dbReference>
<reference evidence="4 5" key="1">
    <citation type="journal article" date="2020" name="Fungal Divers.">
        <title>Resolving the Mortierellaceae phylogeny through synthesis of multi-gene phylogenetics and phylogenomics.</title>
        <authorList>
            <person name="Vandepol N."/>
            <person name="Liber J."/>
            <person name="Desiro A."/>
            <person name="Na H."/>
            <person name="Kennedy M."/>
            <person name="Barry K."/>
            <person name="Grigoriev I.V."/>
            <person name="Miller A.N."/>
            <person name="O'Donnell K."/>
            <person name="Stajich J.E."/>
            <person name="Bonito G."/>
        </authorList>
    </citation>
    <scope>NUCLEOTIDE SEQUENCE [LARGE SCALE GENOMIC DNA]</scope>
    <source>
        <strain evidence="4 5">AD045</strain>
    </source>
</reference>
<evidence type="ECO:0000313" key="4">
    <source>
        <dbReference type="EMBL" id="KAG0292993.1"/>
    </source>
</evidence>
<dbReference type="PROSITE" id="PS00675">
    <property type="entry name" value="SIGMA54_INTERACT_1"/>
    <property type="match status" value="1"/>
</dbReference>
<evidence type="ECO:0000313" key="5">
    <source>
        <dbReference type="Proteomes" id="UP001194696"/>
    </source>
</evidence>
<protein>
    <recommendedName>
        <fullName evidence="6">NACHT domain-containing protein</fullName>
    </recommendedName>
</protein>
<feature type="region of interest" description="Disordered" evidence="1">
    <location>
        <begin position="84"/>
        <end position="103"/>
    </location>
</feature>
<evidence type="ECO:0000256" key="1">
    <source>
        <dbReference type="SAM" id="MobiDB-lite"/>
    </source>
</evidence>
<dbReference type="SUPFAM" id="SSF52540">
    <property type="entry name" value="P-loop containing nucleoside triphosphate hydrolases"/>
    <property type="match status" value="1"/>
</dbReference>
<evidence type="ECO:0000259" key="2">
    <source>
        <dbReference type="Pfam" id="PF05729"/>
    </source>
</evidence>
<dbReference type="EMBL" id="JAAAIM010000174">
    <property type="protein sequence ID" value="KAG0292993.1"/>
    <property type="molecule type" value="Genomic_DNA"/>
</dbReference>
<dbReference type="Proteomes" id="UP001194696">
    <property type="component" value="Unassembled WGS sequence"/>
</dbReference>
<dbReference type="InterPro" id="IPR007111">
    <property type="entry name" value="NACHT_NTPase"/>
</dbReference>
<evidence type="ECO:0000259" key="3">
    <source>
        <dbReference type="Pfam" id="PF23948"/>
    </source>
</evidence>
<feature type="domain" description="Arm-like repeat" evidence="3">
    <location>
        <begin position="262"/>
        <end position="612"/>
    </location>
</feature>
<name>A0ABQ7K6W0_9FUNG</name>
<organism evidence="4 5">
    <name type="scientific">Linnemannia gamsii</name>
    <dbReference type="NCBI Taxonomy" id="64522"/>
    <lineage>
        <taxon>Eukaryota</taxon>
        <taxon>Fungi</taxon>
        <taxon>Fungi incertae sedis</taxon>
        <taxon>Mucoromycota</taxon>
        <taxon>Mortierellomycotina</taxon>
        <taxon>Mortierellomycetes</taxon>
        <taxon>Mortierellales</taxon>
        <taxon>Mortierellaceae</taxon>
        <taxon>Linnemannia</taxon>
    </lineage>
</organism>
<feature type="region of interest" description="Disordered" evidence="1">
    <location>
        <begin position="1"/>
        <end position="33"/>
    </location>
</feature>
<feature type="compositionally biased region" description="Low complexity" evidence="1">
    <location>
        <begin position="1"/>
        <end position="13"/>
    </location>
</feature>
<dbReference type="Pfam" id="PF05729">
    <property type="entry name" value="NACHT"/>
    <property type="match status" value="1"/>
</dbReference>
<dbReference type="InterPro" id="IPR027417">
    <property type="entry name" value="P-loop_NTPase"/>
</dbReference>
<feature type="domain" description="NACHT" evidence="2">
    <location>
        <begin position="722"/>
        <end position="880"/>
    </location>
</feature>
<accession>A0ABQ7K6W0</accession>
<comment type="caution">
    <text evidence="4">The sequence shown here is derived from an EMBL/GenBank/DDBJ whole genome shotgun (WGS) entry which is preliminary data.</text>
</comment>